<dbReference type="RefSeq" id="WP_089876170.1">
    <property type="nucleotide sequence ID" value="NZ_FOYS01000001.1"/>
</dbReference>
<protein>
    <recommendedName>
        <fullName evidence="3">DUF835 domain-containing protein</fullName>
    </recommendedName>
</protein>
<sequence>MELSDRVTRETRDLSSVLVLRPQFRSGTDAACKRLLVGDADRVSVLGICFSRTPRRWYEHWSEALGAPPETAAVVTTRDEFGGDPPAGLTVETVSSPADLTGIGMQATKQLTAFGETDDAVAVSLDSLTLMLQYVSLETLYRFLHVLTGRIDALDATGLFLLDPTTQDPATVHTLKTLFHGVLAYDDEADDWTLQTQ</sequence>
<dbReference type="STRING" id="555875.SAMN04488124_0339"/>
<dbReference type="EMBL" id="FOYS01000001">
    <property type="protein sequence ID" value="SFR33676.1"/>
    <property type="molecule type" value="Genomic_DNA"/>
</dbReference>
<organism evidence="1 2">
    <name type="scientific">Halogeometricum limi</name>
    <dbReference type="NCBI Taxonomy" id="555875"/>
    <lineage>
        <taxon>Archaea</taxon>
        <taxon>Methanobacteriati</taxon>
        <taxon>Methanobacteriota</taxon>
        <taxon>Stenosarchaea group</taxon>
        <taxon>Halobacteria</taxon>
        <taxon>Halobacteriales</taxon>
        <taxon>Haloferacaceae</taxon>
        <taxon>Halogeometricum</taxon>
    </lineage>
</organism>
<dbReference type="Proteomes" id="UP000243250">
    <property type="component" value="Unassembled WGS sequence"/>
</dbReference>
<evidence type="ECO:0000313" key="2">
    <source>
        <dbReference type="Proteomes" id="UP000243250"/>
    </source>
</evidence>
<evidence type="ECO:0000313" key="1">
    <source>
        <dbReference type="EMBL" id="SFR33676.1"/>
    </source>
</evidence>
<name>A0A1I6FUW1_9EURY</name>
<proteinExistence type="predicted"/>
<accession>A0A1I6FUW1</accession>
<dbReference type="Pfam" id="PF24336">
    <property type="entry name" value="DUF7504"/>
    <property type="match status" value="1"/>
</dbReference>
<dbReference type="InterPro" id="IPR055927">
    <property type="entry name" value="DUF7504"/>
</dbReference>
<evidence type="ECO:0008006" key="3">
    <source>
        <dbReference type="Google" id="ProtNLM"/>
    </source>
</evidence>
<dbReference type="OrthoDB" id="109251at2157"/>
<reference evidence="2" key="1">
    <citation type="submission" date="2016-10" db="EMBL/GenBank/DDBJ databases">
        <authorList>
            <person name="Varghese N."/>
            <person name="Submissions S."/>
        </authorList>
    </citation>
    <scope>NUCLEOTIDE SEQUENCE [LARGE SCALE GENOMIC DNA]</scope>
    <source>
        <strain evidence="2">CGMCC 1.8711</strain>
    </source>
</reference>
<keyword evidence="2" id="KW-1185">Reference proteome</keyword>
<dbReference type="AlphaFoldDB" id="A0A1I6FUW1"/>
<gene>
    <name evidence="1" type="ORF">SAMN04488124_0339</name>
</gene>